<organism evidence="2 3">
    <name type="scientific">Ahniella affigens</name>
    <dbReference type="NCBI Taxonomy" id="2021234"/>
    <lineage>
        <taxon>Bacteria</taxon>
        <taxon>Pseudomonadati</taxon>
        <taxon>Pseudomonadota</taxon>
        <taxon>Gammaproteobacteria</taxon>
        <taxon>Lysobacterales</taxon>
        <taxon>Rhodanobacteraceae</taxon>
        <taxon>Ahniella</taxon>
    </lineage>
</organism>
<dbReference type="Pfam" id="PF09346">
    <property type="entry name" value="SMI1_KNR4"/>
    <property type="match status" value="1"/>
</dbReference>
<dbReference type="RefSeq" id="WP_106890751.1">
    <property type="nucleotide sequence ID" value="NZ_CP027860.1"/>
</dbReference>
<name>A0A2P1PPQ7_9GAMM</name>
<reference evidence="2 3" key="2">
    <citation type="submission" date="2018-03" db="EMBL/GenBank/DDBJ databases">
        <authorList>
            <person name="Keele B.F."/>
        </authorList>
    </citation>
    <scope>NUCLEOTIDE SEQUENCE [LARGE SCALE GENOMIC DNA]</scope>
    <source>
        <strain evidence="2 3">D13</strain>
    </source>
</reference>
<dbReference type="InterPro" id="IPR018958">
    <property type="entry name" value="Knr4/Smi1-like_dom"/>
</dbReference>
<evidence type="ECO:0000313" key="2">
    <source>
        <dbReference type="EMBL" id="AVP96825.1"/>
    </source>
</evidence>
<accession>A0A2P1PPQ7</accession>
<gene>
    <name evidence="2" type="ORF">C7S18_06240</name>
</gene>
<dbReference type="OrthoDB" id="4103969at2"/>
<dbReference type="SUPFAM" id="SSF160631">
    <property type="entry name" value="SMI1/KNR4-like"/>
    <property type="match status" value="1"/>
</dbReference>
<dbReference type="Proteomes" id="UP000241074">
    <property type="component" value="Chromosome"/>
</dbReference>
<dbReference type="InterPro" id="IPR037883">
    <property type="entry name" value="Knr4/Smi1-like_sf"/>
</dbReference>
<sequence>MNTLSAIAEIEKTFGFKLPAHYRLFLTERSDDLVESIEIDALVDWARGPTATVDCLYSGKSILQNDASGCSCDRERRMLIIGYSVFGAYLYLCWAQEQLGRIFFREPFQDGTYYLVANSFKDFLARSRPIVYNDEA</sequence>
<reference evidence="2 3" key="1">
    <citation type="submission" date="2018-03" db="EMBL/GenBank/DDBJ databases">
        <title>Ahniella affigens gen. nov., sp. nov., a gammaproteobacterium isolated from sandy soil near a stream.</title>
        <authorList>
            <person name="Ko Y."/>
            <person name="Kim J.-H."/>
        </authorList>
    </citation>
    <scope>NUCLEOTIDE SEQUENCE [LARGE SCALE GENOMIC DNA]</scope>
    <source>
        <strain evidence="2 3">D13</strain>
    </source>
</reference>
<dbReference type="EMBL" id="CP027860">
    <property type="protein sequence ID" value="AVP96825.1"/>
    <property type="molecule type" value="Genomic_DNA"/>
</dbReference>
<evidence type="ECO:0000259" key="1">
    <source>
        <dbReference type="SMART" id="SM00860"/>
    </source>
</evidence>
<feature type="domain" description="Knr4/Smi1-like" evidence="1">
    <location>
        <begin position="1"/>
        <end position="126"/>
    </location>
</feature>
<evidence type="ECO:0000313" key="3">
    <source>
        <dbReference type="Proteomes" id="UP000241074"/>
    </source>
</evidence>
<keyword evidence="3" id="KW-1185">Reference proteome</keyword>
<proteinExistence type="predicted"/>
<dbReference type="KEGG" id="xba:C7S18_06240"/>
<dbReference type="SMART" id="SM00860">
    <property type="entry name" value="SMI1_KNR4"/>
    <property type="match status" value="1"/>
</dbReference>
<dbReference type="Gene3D" id="3.40.1580.10">
    <property type="entry name" value="SMI1/KNR4-like"/>
    <property type="match status" value="1"/>
</dbReference>
<protein>
    <recommendedName>
        <fullName evidence="1">Knr4/Smi1-like domain-containing protein</fullName>
    </recommendedName>
</protein>
<dbReference type="AlphaFoldDB" id="A0A2P1PPQ7"/>